<dbReference type="Proteomes" id="UP001082899">
    <property type="component" value="Unassembled WGS sequence"/>
</dbReference>
<accession>A0ABT3ZMM3</accession>
<dbReference type="RefSeq" id="WP_267847506.1">
    <property type="nucleotide sequence ID" value="NZ_JAPMXC010000001.1"/>
</dbReference>
<dbReference type="EMBL" id="JAPMXC010000001">
    <property type="protein sequence ID" value="MCY0387791.1"/>
    <property type="molecule type" value="Genomic_DNA"/>
</dbReference>
<proteinExistence type="predicted"/>
<keyword evidence="2" id="KW-1185">Reference proteome</keyword>
<name>A0ABT3ZMM3_9BURK</name>
<evidence type="ECO:0000313" key="2">
    <source>
        <dbReference type="Proteomes" id="UP001082899"/>
    </source>
</evidence>
<dbReference type="Gene3D" id="3.30.530.20">
    <property type="match status" value="1"/>
</dbReference>
<reference evidence="1" key="1">
    <citation type="submission" date="2022-11" db="EMBL/GenBank/DDBJ databases">
        <title>Robbsia betulipollinis sp. nov., isolated from pollen of birch (Betula pendula).</title>
        <authorList>
            <person name="Shi H."/>
            <person name="Ambika Manirajan B."/>
            <person name="Ratering S."/>
            <person name="Geissler-Plaum R."/>
            <person name="Schnell S."/>
        </authorList>
    </citation>
    <scope>NUCLEOTIDE SEQUENCE</scope>
    <source>
        <strain evidence="1">Bb-Pol-6</strain>
    </source>
</reference>
<evidence type="ECO:0000313" key="1">
    <source>
        <dbReference type="EMBL" id="MCY0387791.1"/>
    </source>
</evidence>
<dbReference type="SUPFAM" id="SSF55961">
    <property type="entry name" value="Bet v1-like"/>
    <property type="match status" value="1"/>
</dbReference>
<dbReference type="CDD" id="cd08863">
    <property type="entry name" value="SRPBCC_DUF1857"/>
    <property type="match status" value="1"/>
</dbReference>
<dbReference type="InterPro" id="IPR015075">
    <property type="entry name" value="AtaL"/>
</dbReference>
<dbReference type="InterPro" id="IPR023393">
    <property type="entry name" value="START-like_dom_sf"/>
</dbReference>
<sequence>MNYEHLVQINDPLNPLIAPLSREQLWQGLVLRAEQPELFVLGLEGCTILSREGNMLRRELDYGPAKVRDRVILQPHDHVEYIIEPTAHHVGGSLRITIETPDALQLFLRFAYSTSLPAADDAAADAETARTSEIVKSAYREADIDTVRTIRELADAGKLITPSGPLH</sequence>
<organism evidence="1 2">
    <name type="scientific">Robbsia betulipollinis</name>
    <dbReference type="NCBI Taxonomy" id="2981849"/>
    <lineage>
        <taxon>Bacteria</taxon>
        <taxon>Pseudomonadati</taxon>
        <taxon>Pseudomonadota</taxon>
        <taxon>Betaproteobacteria</taxon>
        <taxon>Burkholderiales</taxon>
        <taxon>Burkholderiaceae</taxon>
        <taxon>Robbsia</taxon>
    </lineage>
</organism>
<gene>
    <name evidence="1" type="ORF">OVY01_11205</name>
</gene>
<protein>
    <submittedName>
        <fullName evidence="1">SRPBCC family protein</fullName>
    </submittedName>
</protein>
<dbReference type="Pfam" id="PF08982">
    <property type="entry name" value="AtaL"/>
    <property type="match status" value="1"/>
</dbReference>
<comment type="caution">
    <text evidence="1">The sequence shown here is derived from an EMBL/GenBank/DDBJ whole genome shotgun (WGS) entry which is preliminary data.</text>
</comment>